<dbReference type="Pfam" id="PF00239">
    <property type="entry name" value="Resolvase"/>
    <property type="match status" value="1"/>
</dbReference>
<dbReference type="Gene3D" id="3.40.50.1390">
    <property type="entry name" value="Resolvase, N-terminal catalytic domain"/>
    <property type="match status" value="1"/>
</dbReference>
<dbReference type="Pfam" id="PF07508">
    <property type="entry name" value="Recombinase"/>
    <property type="match status" value="1"/>
</dbReference>
<dbReference type="GO" id="GO:0003677">
    <property type="term" value="F:DNA binding"/>
    <property type="evidence" value="ECO:0007669"/>
    <property type="project" value="InterPro"/>
</dbReference>
<comment type="similarity">
    <text evidence="1">Belongs to the site-specific recombinase resolvase family.</text>
</comment>
<keyword evidence="4" id="KW-1185">Reference proteome</keyword>
<dbReference type="PANTHER" id="PTHR30461">
    <property type="entry name" value="DNA-INVERTASE FROM LAMBDOID PROPHAGE"/>
    <property type="match status" value="1"/>
</dbReference>
<dbReference type="InterPro" id="IPR006119">
    <property type="entry name" value="Resolv_N"/>
</dbReference>
<sequence>MKTILYCYSDPLLESSPNPNLSSAQAWADVLTQQGWEIEQIYADLASSPPTDERPQLQQLLAAAGQAAPDRLLLRRLDELGETLASVTQRLSAIEALGMAVITIESPDRAADDPRDRSQVKLLQVADEIQAAQRQRRIRQGHARNRLKGLAPPGKAPYGYRRSQGHYVLDRGSATIVKAFFEHYLLYGSLRAAVRHIAQRYSKQIAVSTGQRWLENPVYRGDTAYSDGLIHNTHAALLSREEAAQIDRLRRRNRQFSSRTASVAYSLAGLVVCQSCRSSFRVNQVTQPRQSQSYLYLRPVACPRQPKCGAIAYSTVLQQTIGAICAQLPQAVAQIAAAPMAGIKASLLERLQQQQAVLAQLPELVSNNILDAQTAELRAYRLQTEIATVRQKLAQLPPVNLQETAQTASIPQFWFDLSESERRFFFREFIREVQLSPADEGGSLSLMFIF</sequence>
<evidence type="ECO:0000313" key="4">
    <source>
        <dbReference type="Proteomes" id="UP000636505"/>
    </source>
</evidence>
<accession>A0A8J7AGW8</accession>
<dbReference type="InterPro" id="IPR038109">
    <property type="entry name" value="DNA_bind_recomb_sf"/>
</dbReference>
<organism evidence="3 4">
    <name type="scientific">Vasconcelosia minhoensis LEGE 07310</name>
    <dbReference type="NCBI Taxonomy" id="915328"/>
    <lineage>
        <taxon>Bacteria</taxon>
        <taxon>Bacillati</taxon>
        <taxon>Cyanobacteriota</taxon>
        <taxon>Cyanophyceae</taxon>
        <taxon>Nodosilineales</taxon>
        <taxon>Cymatolegaceae</taxon>
        <taxon>Vasconcelosia</taxon>
        <taxon>Vasconcelosia minhoensis</taxon>
    </lineage>
</organism>
<dbReference type="EMBL" id="JADEXG010000038">
    <property type="protein sequence ID" value="MBE9078704.1"/>
    <property type="molecule type" value="Genomic_DNA"/>
</dbReference>
<dbReference type="AlphaFoldDB" id="A0A8J7AGW8"/>
<dbReference type="PANTHER" id="PTHR30461:SF26">
    <property type="entry name" value="RESOLVASE HOMOLOG YNEB"/>
    <property type="match status" value="1"/>
</dbReference>
<feature type="domain" description="Recombinase" evidence="2">
    <location>
        <begin position="157"/>
        <end position="256"/>
    </location>
</feature>
<gene>
    <name evidence="3" type="ORF">IQ241_15610</name>
</gene>
<dbReference type="Gene3D" id="3.90.1750.20">
    <property type="entry name" value="Putative Large Serine Recombinase, Chain B, Domain 2"/>
    <property type="match status" value="1"/>
</dbReference>
<dbReference type="SUPFAM" id="SSF53041">
    <property type="entry name" value="Resolvase-like"/>
    <property type="match status" value="1"/>
</dbReference>
<evidence type="ECO:0000256" key="1">
    <source>
        <dbReference type="ARBA" id="ARBA00009913"/>
    </source>
</evidence>
<dbReference type="PROSITE" id="PS51737">
    <property type="entry name" value="RECOMBINASE_DNA_BIND"/>
    <property type="match status" value="1"/>
</dbReference>
<name>A0A8J7AGW8_9CYAN</name>
<dbReference type="RefSeq" id="WP_193908824.1">
    <property type="nucleotide sequence ID" value="NZ_JADEXG010000038.1"/>
</dbReference>
<dbReference type="InterPro" id="IPR036162">
    <property type="entry name" value="Resolvase-like_N_sf"/>
</dbReference>
<comment type="caution">
    <text evidence="3">The sequence shown here is derived from an EMBL/GenBank/DDBJ whole genome shotgun (WGS) entry which is preliminary data.</text>
</comment>
<dbReference type="Proteomes" id="UP000636505">
    <property type="component" value="Unassembled WGS sequence"/>
</dbReference>
<dbReference type="GO" id="GO:0000150">
    <property type="term" value="F:DNA strand exchange activity"/>
    <property type="evidence" value="ECO:0007669"/>
    <property type="project" value="InterPro"/>
</dbReference>
<reference evidence="3" key="1">
    <citation type="submission" date="2020-10" db="EMBL/GenBank/DDBJ databases">
        <authorList>
            <person name="Castelo-Branco R."/>
            <person name="Eusebio N."/>
            <person name="Adriana R."/>
            <person name="Vieira A."/>
            <person name="Brugerolle De Fraissinette N."/>
            <person name="Rezende De Castro R."/>
            <person name="Schneider M.P."/>
            <person name="Vasconcelos V."/>
            <person name="Leao P.N."/>
        </authorList>
    </citation>
    <scope>NUCLEOTIDE SEQUENCE</scope>
    <source>
        <strain evidence="3">LEGE 07310</strain>
    </source>
</reference>
<dbReference type="SMART" id="SM00857">
    <property type="entry name" value="Resolvase"/>
    <property type="match status" value="1"/>
</dbReference>
<dbReference type="InterPro" id="IPR011109">
    <property type="entry name" value="DNA_bind_recombinase_dom"/>
</dbReference>
<evidence type="ECO:0000259" key="2">
    <source>
        <dbReference type="PROSITE" id="PS51737"/>
    </source>
</evidence>
<proteinExistence type="inferred from homology"/>
<protein>
    <submittedName>
        <fullName evidence="3">Recombinase family protein</fullName>
    </submittedName>
</protein>
<evidence type="ECO:0000313" key="3">
    <source>
        <dbReference type="EMBL" id="MBE9078704.1"/>
    </source>
</evidence>
<dbReference type="InterPro" id="IPR050639">
    <property type="entry name" value="SSR_resolvase"/>
</dbReference>